<gene>
    <name evidence="1" type="ORF">EYF80_007276</name>
</gene>
<dbReference type="EMBL" id="SRLO01000039">
    <property type="protein sequence ID" value="TNN82441.1"/>
    <property type="molecule type" value="Genomic_DNA"/>
</dbReference>
<dbReference type="Proteomes" id="UP000314294">
    <property type="component" value="Unassembled WGS sequence"/>
</dbReference>
<comment type="caution">
    <text evidence="1">The sequence shown here is derived from an EMBL/GenBank/DDBJ whole genome shotgun (WGS) entry which is preliminary data.</text>
</comment>
<proteinExistence type="predicted"/>
<accession>A0A4Z2IXF6</accession>
<evidence type="ECO:0000313" key="2">
    <source>
        <dbReference type="Proteomes" id="UP000314294"/>
    </source>
</evidence>
<organism evidence="1 2">
    <name type="scientific">Liparis tanakae</name>
    <name type="common">Tanaka's snailfish</name>
    <dbReference type="NCBI Taxonomy" id="230148"/>
    <lineage>
        <taxon>Eukaryota</taxon>
        <taxon>Metazoa</taxon>
        <taxon>Chordata</taxon>
        <taxon>Craniata</taxon>
        <taxon>Vertebrata</taxon>
        <taxon>Euteleostomi</taxon>
        <taxon>Actinopterygii</taxon>
        <taxon>Neopterygii</taxon>
        <taxon>Teleostei</taxon>
        <taxon>Neoteleostei</taxon>
        <taxon>Acanthomorphata</taxon>
        <taxon>Eupercaria</taxon>
        <taxon>Perciformes</taxon>
        <taxon>Cottioidei</taxon>
        <taxon>Cottales</taxon>
        <taxon>Liparidae</taxon>
        <taxon>Liparis</taxon>
    </lineage>
</organism>
<sequence>MAWGRLADKSPFFSQLIVEMKEKRLITGLLSGTEQDPLLCLRPPPPPPRRRRLYRHYNVNTHPPTPSRVSVLKPNL</sequence>
<protein>
    <submittedName>
        <fullName evidence="1">Uncharacterized protein</fullName>
    </submittedName>
</protein>
<name>A0A4Z2IXF6_9TELE</name>
<reference evidence="1 2" key="1">
    <citation type="submission" date="2019-03" db="EMBL/GenBank/DDBJ databases">
        <title>First draft genome of Liparis tanakae, snailfish: a comprehensive survey of snailfish specific genes.</title>
        <authorList>
            <person name="Kim W."/>
            <person name="Song I."/>
            <person name="Jeong J.-H."/>
            <person name="Kim D."/>
            <person name="Kim S."/>
            <person name="Ryu S."/>
            <person name="Song J.Y."/>
            <person name="Lee S.K."/>
        </authorList>
    </citation>
    <scope>NUCLEOTIDE SEQUENCE [LARGE SCALE GENOMIC DNA]</scope>
    <source>
        <tissue evidence="1">Muscle</tissue>
    </source>
</reference>
<dbReference type="AlphaFoldDB" id="A0A4Z2IXF6"/>
<evidence type="ECO:0000313" key="1">
    <source>
        <dbReference type="EMBL" id="TNN82441.1"/>
    </source>
</evidence>
<keyword evidence="2" id="KW-1185">Reference proteome</keyword>